<dbReference type="SUPFAM" id="SSF50729">
    <property type="entry name" value="PH domain-like"/>
    <property type="match status" value="1"/>
</dbReference>
<keyword evidence="2" id="KW-0813">Transport</keyword>
<dbReference type="InterPro" id="IPR000156">
    <property type="entry name" value="Ran_bind_dom"/>
</dbReference>
<dbReference type="Proteomes" id="UP000015453">
    <property type="component" value="Unassembled WGS sequence"/>
</dbReference>
<keyword evidence="4" id="KW-0539">Nucleus</keyword>
<evidence type="ECO:0000313" key="7">
    <source>
        <dbReference type="EMBL" id="EPS64855.1"/>
    </source>
</evidence>
<keyword evidence="3" id="KW-0811">Translocation</keyword>
<keyword evidence="8" id="KW-1185">Reference proteome</keyword>
<dbReference type="InterPro" id="IPR011993">
    <property type="entry name" value="PH-like_dom_sf"/>
</dbReference>
<evidence type="ECO:0000256" key="1">
    <source>
        <dbReference type="ARBA" id="ARBA00004567"/>
    </source>
</evidence>
<evidence type="ECO:0000313" key="8">
    <source>
        <dbReference type="Proteomes" id="UP000015453"/>
    </source>
</evidence>
<proteinExistence type="predicted"/>
<dbReference type="EMBL" id="AUSU01004573">
    <property type="protein sequence ID" value="EPS64855.1"/>
    <property type="molecule type" value="Genomic_DNA"/>
</dbReference>
<dbReference type="GO" id="GO:0015031">
    <property type="term" value="P:protein transport"/>
    <property type="evidence" value="ECO:0007669"/>
    <property type="project" value="UniProtKB-KW"/>
</dbReference>
<evidence type="ECO:0000256" key="4">
    <source>
        <dbReference type="ARBA" id="ARBA00023132"/>
    </source>
</evidence>
<dbReference type="PANTHER" id="PTHR23138">
    <property type="entry name" value="RAN BINDING PROTEIN"/>
    <property type="match status" value="1"/>
</dbReference>
<dbReference type="OrthoDB" id="185618at2759"/>
<protein>
    <recommendedName>
        <fullName evidence="6">RanBD1 domain-containing protein</fullName>
    </recommendedName>
</protein>
<dbReference type="Pfam" id="PF00638">
    <property type="entry name" value="Ran_BP1"/>
    <property type="match status" value="1"/>
</dbReference>
<dbReference type="PROSITE" id="PS50196">
    <property type="entry name" value="RANBD1"/>
    <property type="match status" value="1"/>
</dbReference>
<gene>
    <name evidence="7" type="ORF">M569_09924</name>
</gene>
<comment type="subcellular location">
    <subcellularLocation>
        <location evidence="1">Nucleus</location>
        <location evidence="1">Nuclear pore complex</location>
    </subcellularLocation>
</comment>
<feature type="compositionally biased region" description="Polar residues" evidence="5">
    <location>
        <begin position="82"/>
        <end position="103"/>
    </location>
</feature>
<feature type="region of interest" description="Disordered" evidence="5">
    <location>
        <begin position="150"/>
        <end position="183"/>
    </location>
</feature>
<dbReference type="GO" id="GO:0051028">
    <property type="term" value="P:mRNA transport"/>
    <property type="evidence" value="ECO:0007669"/>
    <property type="project" value="UniProtKB-KW"/>
</dbReference>
<feature type="compositionally biased region" description="Acidic residues" evidence="5">
    <location>
        <begin position="158"/>
        <end position="170"/>
    </location>
</feature>
<keyword evidence="4" id="KW-0653">Protein transport</keyword>
<name>S8CDD9_9LAMI</name>
<dbReference type="GO" id="GO:0005643">
    <property type="term" value="C:nuclear pore"/>
    <property type="evidence" value="ECO:0007669"/>
    <property type="project" value="UniProtKB-SubCell"/>
</dbReference>
<feature type="domain" description="RanBD1" evidence="6">
    <location>
        <begin position="163"/>
        <end position="310"/>
    </location>
</feature>
<evidence type="ECO:0000259" key="6">
    <source>
        <dbReference type="PROSITE" id="PS50196"/>
    </source>
</evidence>
<reference evidence="7 8" key="1">
    <citation type="journal article" date="2013" name="BMC Genomics">
        <title>The miniature genome of a carnivorous plant Genlisea aurea contains a low number of genes and short non-coding sequences.</title>
        <authorList>
            <person name="Leushkin E.V."/>
            <person name="Sutormin R.A."/>
            <person name="Nabieva E.R."/>
            <person name="Penin A.A."/>
            <person name="Kondrashov A.S."/>
            <person name="Logacheva M.D."/>
        </authorList>
    </citation>
    <scope>NUCLEOTIDE SEQUENCE [LARGE SCALE GENOMIC DNA]</scope>
</reference>
<keyword evidence="4" id="KW-0906">Nuclear pore complex</keyword>
<comment type="caution">
    <text evidence="7">The sequence shown here is derived from an EMBL/GenBank/DDBJ whole genome shotgun (WGS) entry which is preliminary data.</text>
</comment>
<keyword evidence="2" id="KW-0509">mRNA transport</keyword>
<dbReference type="InterPro" id="IPR045255">
    <property type="entry name" value="RanBP1-like"/>
</dbReference>
<evidence type="ECO:0000256" key="3">
    <source>
        <dbReference type="ARBA" id="ARBA00023010"/>
    </source>
</evidence>
<organism evidence="7 8">
    <name type="scientific">Genlisea aurea</name>
    <dbReference type="NCBI Taxonomy" id="192259"/>
    <lineage>
        <taxon>Eukaryota</taxon>
        <taxon>Viridiplantae</taxon>
        <taxon>Streptophyta</taxon>
        <taxon>Embryophyta</taxon>
        <taxon>Tracheophyta</taxon>
        <taxon>Spermatophyta</taxon>
        <taxon>Magnoliopsida</taxon>
        <taxon>eudicotyledons</taxon>
        <taxon>Gunneridae</taxon>
        <taxon>Pentapetalae</taxon>
        <taxon>asterids</taxon>
        <taxon>lamiids</taxon>
        <taxon>Lamiales</taxon>
        <taxon>Lentibulariaceae</taxon>
        <taxon>Genlisea</taxon>
    </lineage>
</organism>
<dbReference type="PANTHER" id="PTHR23138:SF141">
    <property type="entry name" value="NUCLEAR PORE COMPLEX PROTEIN NUP50"/>
    <property type="match status" value="1"/>
</dbReference>
<dbReference type="CDD" id="cd13170">
    <property type="entry name" value="RanBD_NUP50"/>
    <property type="match status" value="1"/>
</dbReference>
<dbReference type="Gene3D" id="2.30.29.30">
    <property type="entry name" value="Pleckstrin-homology domain (PH domain)/Phosphotyrosine-binding domain (PTB)"/>
    <property type="match status" value="1"/>
</dbReference>
<accession>S8CDD9</accession>
<evidence type="ECO:0000256" key="5">
    <source>
        <dbReference type="SAM" id="MobiDB-lite"/>
    </source>
</evidence>
<sequence>LQSNRFVVPSLQQPQLDMQRAESSKQHVRALNRQFASWIQTQLQNHPDELWEDGVQDYLNHAKGIMETFSDVVNWLKANAAKGTTSAENHSVTAPVKLTSQSEKNSRQLEWPGFSDGSSGNSFGRGPFLNNNNPSFAIGGNTVSLSGNVNSVPLTDAAPDEADGEGDVEEPSSPSLKRSEEKGITTIHEVKCKLYVKSSDPTDKDAWKDRGMGQLSIKCKEGHSKGSKDSKPTIVMRNDVGKLVLNASVYPDIKTKSQKNSIVVILHTADGNENDGVVVVARTYLIRTKNEEERDKLAAAIKECAPPSSSI</sequence>
<feature type="non-terminal residue" evidence="7">
    <location>
        <position position="1"/>
    </location>
</feature>
<dbReference type="AlphaFoldDB" id="S8CDD9"/>
<evidence type="ECO:0000256" key="2">
    <source>
        <dbReference type="ARBA" id="ARBA00022816"/>
    </source>
</evidence>
<feature type="region of interest" description="Disordered" evidence="5">
    <location>
        <begin position="82"/>
        <end position="117"/>
    </location>
</feature>
<dbReference type="SMART" id="SM00160">
    <property type="entry name" value="RanBD"/>
    <property type="match status" value="1"/>
</dbReference>